<feature type="compositionally biased region" description="Basic residues" evidence="1">
    <location>
        <begin position="571"/>
        <end position="586"/>
    </location>
</feature>
<evidence type="ECO:0000256" key="1">
    <source>
        <dbReference type="SAM" id="MobiDB-lite"/>
    </source>
</evidence>
<feature type="compositionally biased region" description="Low complexity" evidence="1">
    <location>
        <begin position="692"/>
        <end position="733"/>
    </location>
</feature>
<feature type="compositionally biased region" description="Low complexity" evidence="1">
    <location>
        <begin position="36"/>
        <end position="54"/>
    </location>
</feature>
<name>A0A6J4IMV5_9PROT</name>
<dbReference type="AlphaFoldDB" id="A0A6J4IMV5"/>
<accession>A0A6J4IMV5</accession>
<dbReference type="GO" id="GO:0004386">
    <property type="term" value="F:helicase activity"/>
    <property type="evidence" value="ECO:0007669"/>
    <property type="project" value="UniProtKB-KW"/>
</dbReference>
<keyword evidence="2" id="KW-0547">Nucleotide-binding</keyword>
<feature type="compositionally biased region" description="Low complexity" evidence="1">
    <location>
        <begin position="485"/>
        <end position="503"/>
    </location>
</feature>
<feature type="compositionally biased region" description="Basic and acidic residues" evidence="1">
    <location>
        <begin position="78"/>
        <end position="95"/>
    </location>
</feature>
<feature type="compositionally biased region" description="Gly residues" evidence="1">
    <location>
        <begin position="734"/>
        <end position="745"/>
    </location>
</feature>
<feature type="compositionally biased region" description="Low complexity" evidence="1">
    <location>
        <begin position="255"/>
        <end position="266"/>
    </location>
</feature>
<feature type="compositionally biased region" description="Basic residues" evidence="1">
    <location>
        <begin position="664"/>
        <end position="673"/>
    </location>
</feature>
<keyword evidence="2" id="KW-0347">Helicase</keyword>
<organism evidence="2">
    <name type="scientific">uncultured Acetobacteraceae bacterium</name>
    <dbReference type="NCBI Taxonomy" id="169975"/>
    <lineage>
        <taxon>Bacteria</taxon>
        <taxon>Pseudomonadati</taxon>
        <taxon>Pseudomonadota</taxon>
        <taxon>Alphaproteobacteria</taxon>
        <taxon>Acetobacterales</taxon>
        <taxon>Acetobacteraceae</taxon>
        <taxon>environmental samples</taxon>
    </lineage>
</organism>
<protein>
    <submittedName>
        <fullName evidence="2">Helicase PriA essential for oriC/DnaA-independent DNA replication</fullName>
    </submittedName>
</protein>
<keyword evidence="2" id="KW-0067">ATP-binding</keyword>
<gene>
    <name evidence="2" type="ORF">AVDCRST_MAG08-2297</name>
</gene>
<feature type="compositionally biased region" description="Gly residues" evidence="1">
    <location>
        <begin position="305"/>
        <end position="318"/>
    </location>
</feature>
<feature type="non-terminal residue" evidence="2">
    <location>
        <position position="745"/>
    </location>
</feature>
<dbReference type="EMBL" id="CADCTG010000179">
    <property type="protein sequence ID" value="CAA9254832.1"/>
    <property type="molecule type" value="Genomic_DNA"/>
</dbReference>
<feature type="non-terminal residue" evidence="2">
    <location>
        <position position="1"/>
    </location>
</feature>
<reference evidence="2" key="1">
    <citation type="submission" date="2020-02" db="EMBL/GenBank/DDBJ databases">
        <authorList>
            <person name="Meier V. D."/>
        </authorList>
    </citation>
    <scope>NUCLEOTIDE SEQUENCE</scope>
    <source>
        <strain evidence="2">AVDCRST_MAG08</strain>
    </source>
</reference>
<feature type="region of interest" description="Disordered" evidence="1">
    <location>
        <begin position="1"/>
        <end position="745"/>
    </location>
</feature>
<feature type="compositionally biased region" description="Low complexity" evidence="1">
    <location>
        <begin position="467"/>
        <end position="478"/>
    </location>
</feature>
<feature type="compositionally biased region" description="Low complexity" evidence="1">
    <location>
        <begin position="274"/>
        <end position="285"/>
    </location>
</feature>
<evidence type="ECO:0000313" key="2">
    <source>
        <dbReference type="EMBL" id="CAA9254832.1"/>
    </source>
</evidence>
<sequence length="745" mass="75628">GPGLRKASRWQGHGGRGARATGPRSFAAAVDRGLRLPRAPGRPGATGRFRGRAPQPTRDHRRGVGPRGRFVRTAPARRAPEADHPKGAGPADDRQPAAVHRLGGVLHLEPARRGAADGDERPGRVGAAARHAGLDPRAAGRQQPAPHDARAATGSGRDGARRSLCRRAFGGGRRGLARCAAGHGRQRPPPPGDPAARFSLRPPRPGPPRPGAGRSAGRSRRGSAQQGGGAGVRGDAAGRRHRLGQDRSVPRRGCRVPAPRPAGARDAAGDRAVRAVAGPLPRPLRGGTGAVAFRGRLPHPARHLAGGGRGRGAGGGGRPQRAVPALPRPRPRPRGRGARDRLQAGGRRGVPRPRHGGGAGATGRRRLRAGLGDAQPGNAQQRRERALRRPAPAATPRRGRAAVRGDDRPALQAAGARAFPQPGPGRGRGADAGARRAGDAVPEPPRLRPADALPPLRPPDALPQLHRVAGGAPRAAAPAMPPLRPRGGAAGRVPGMRHAQLPHPGRPRRGAHPGGGRGPLAGRAALGDGFGHHARPGGGGRGGARHPGPRGGPHRRHPDCGQGLALPAPHLGRRGGRGPWLGRRRPPGGGAHRATPAPSGRPRRAGGSAGSGAAAELQPRPPGDAGAGERRPRRLHGGRSEHAPARRLAALRPLGRADRERRGGARSRPHGARPRPSGAAVRRGGGAGAGAGAARPVARPVPTAAAAQGAARRGGAACAARVAVPRGGAEPRAGAGGRGPGGVPV</sequence>
<proteinExistence type="predicted"/>
<feature type="compositionally biased region" description="Basic residues" evidence="1">
    <location>
        <begin position="543"/>
        <end position="557"/>
    </location>
</feature>
<feature type="compositionally biased region" description="Basic and acidic residues" evidence="1">
    <location>
        <begin position="109"/>
        <end position="123"/>
    </location>
</feature>
<keyword evidence="2" id="KW-0378">Hydrolase</keyword>